<evidence type="ECO:0000259" key="8">
    <source>
        <dbReference type="Pfam" id="PF01694"/>
    </source>
</evidence>
<feature type="transmembrane region" description="Helical" evidence="7">
    <location>
        <begin position="159"/>
        <end position="185"/>
    </location>
</feature>
<evidence type="ECO:0000256" key="2">
    <source>
        <dbReference type="ARBA" id="ARBA00009045"/>
    </source>
</evidence>
<keyword evidence="5 7" id="KW-1133">Transmembrane helix</keyword>
<dbReference type="GO" id="GO:0016020">
    <property type="term" value="C:membrane"/>
    <property type="evidence" value="ECO:0007669"/>
    <property type="project" value="UniProtKB-SubCell"/>
</dbReference>
<evidence type="ECO:0000256" key="5">
    <source>
        <dbReference type="ARBA" id="ARBA00022989"/>
    </source>
</evidence>
<keyword evidence="4" id="KW-0378">Hydrolase</keyword>
<keyword evidence="6 7" id="KW-0472">Membrane</keyword>
<feature type="transmembrane region" description="Helical" evidence="7">
    <location>
        <begin position="197"/>
        <end position="215"/>
    </location>
</feature>
<dbReference type="STRING" id="1338011.BD94_3969"/>
<dbReference type="RefSeq" id="WP_024563909.1">
    <property type="nucleotide sequence ID" value="NZ_CP007547.1"/>
</dbReference>
<dbReference type="GO" id="GO:0004252">
    <property type="term" value="F:serine-type endopeptidase activity"/>
    <property type="evidence" value="ECO:0007669"/>
    <property type="project" value="InterPro"/>
</dbReference>
<feature type="domain" description="Peptidase S54 rhomboid" evidence="8">
    <location>
        <begin position="161"/>
        <end position="243"/>
    </location>
</feature>
<dbReference type="Proteomes" id="UP000028933">
    <property type="component" value="Chromosome"/>
</dbReference>
<dbReference type="PANTHER" id="PTHR43731">
    <property type="entry name" value="RHOMBOID PROTEASE"/>
    <property type="match status" value="1"/>
</dbReference>
<dbReference type="EMBL" id="CP007547">
    <property type="protein sequence ID" value="AIL47744.1"/>
    <property type="molecule type" value="Genomic_DNA"/>
</dbReference>
<keyword evidence="3 7" id="KW-0812">Transmembrane</keyword>
<accession>A0A077ENG3</accession>
<dbReference type="KEGG" id="eao:BD94_3969"/>
<dbReference type="AlphaFoldDB" id="A0A077ENG3"/>
<gene>
    <name evidence="9" type="ORF">BD94_3969</name>
</gene>
<evidence type="ECO:0000256" key="7">
    <source>
        <dbReference type="SAM" id="Phobius"/>
    </source>
</evidence>
<evidence type="ECO:0000256" key="4">
    <source>
        <dbReference type="ARBA" id="ARBA00022801"/>
    </source>
</evidence>
<dbReference type="InterPro" id="IPR035952">
    <property type="entry name" value="Rhomboid-like_sf"/>
</dbReference>
<evidence type="ECO:0000256" key="3">
    <source>
        <dbReference type="ARBA" id="ARBA00022692"/>
    </source>
</evidence>
<dbReference type="InterPro" id="IPR022764">
    <property type="entry name" value="Peptidase_S54_rhomboid_dom"/>
</dbReference>
<feature type="transmembrane region" description="Helical" evidence="7">
    <location>
        <begin position="227"/>
        <end position="245"/>
    </location>
</feature>
<dbReference type="eggNOG" id="COG0705">
    <property type="taxonomic scope" value="Bacteria"/>
</dbReference>
<dbReference type="HOGENOM" id="CLU_055068_4_1_10"/>
<dbReference type="Pfam" id="PF01694">
    <property type="entry name" value="Rhomboid"/>
    <property type="match status" value="2"/>
</dbReference>
<evidence type="ECO:0000313" key="10">
    <source>
        <dbReference type="Proteomes" id="UP000028933"/>
    </source>
</evidence>
<reference evidence="9" key="2">
    <citation type="journal article" date="2015" name="Genome Biol. Evol.">
        <title>Complete Genome Sequence and Transcriptomic Analysis of the Novel Pathogen Elizabethkingia anophelis in Response to Oxidative Stress.</title>
        <authorList>
            <person name="Li Y."/>
            <person name="Liu Y."/>
            <person name="Chew S.C."/>
            <person name="Tay M."/>
            <person name="Salido M.M."/>
            <person name="Teo J."/>
            <person name="Lauro F.M."/>
            <person name="Givskov M."/>
            <person name="Yang L."/>
        </authorList>
    </citation>
    <scope>NUCLEOTIDE SEQUENCE</scope>
    <source>
        <strain evidence="9">NUHP1</strain>
    </source>
</reference>
<evidence type="ECO:0000313" key="9">
    <source>
        <dbReference type="EMBL" id="AIL47744.1"/>
    </source>
</evidence>
<feature type="domain" description="Peptidase S54 rhomboid" evidence="8">
    <location>
        <begin position="47"/>
        <end position="107"/>
    </location>
</feature>
<evidence type="ECO:0000256" key="6">
    <source>
        <dbReference type="ARBA" id="ARBA00023136"/>
    </source>
</evidence>
<sequence>MQRYIPPITKTLLIVNVLLFAATYLIKSLGVNLEVVLGAFFPGSPNFQFYQVITHMFMHGGFAHILFNMIALWSFGSAIEMTLGPKKYAIFYFVCGIGAYVLFNVVNYIQVDSLINSLVAQGTDIEQLFHLSKLGINGNLINDTTNATFRGNPEEVKELFGFLITPMVGASGAIYGLLVAFAMLYPDAKIMMLIPPIPIKAKYLMPFLIIVEFFLGVRDSQGDNVAHFAHLGGAVIAFILIKIWTKNRFRIDRR</sequence>
<name>A0A077ENG3_9FLAO</name>
<protein>
    <submittedName>
        <fullName evidence="9">Rhomboid family protein</fullName>
    </submittedName>
</protein>
<comment type="subcellular location">
    <subcellularLocation>
        <location evidence="1">Membrane</location>
        <topology evidence="1">Multi-pass membrane protein</topology>
    </subcellularLocation>
</comment>
<feature type="transmembrane region" description="Helical" evidence="7">
    <location>
        <begin position="53"/>
        <end position="76"/>
    </location>
</feature>
<organism evidence="9 10">
    <name type="scientific">Elizabethkingia anophelis NUHP1</name>
    <dbReference type="NCBI Taxonomy" id="1338011"/>
    <lineage>
        <taxon>Bacteria</taxon>
        <taxon>Pseudomonadati</taxon>
        <taxon>Bacteroidota</taxon>
        <taxon>Flavobacteriia</taxon>
        <taxon>Flavobacteriales</taxon>
        <taxon>Weeksellaceae</taxon>
        <taxon>Elizabethkingia</taxon>
    </lineage>
</organism>
<dbReference type="InterPro" id="IPR050925">
    <property type="entry name" value="Rhomboid_protease_S54"/>
</dbReference>
<feature type="transmembrane region" description="Helical" evidence="7">
    <location>
        <begin position="88"/>
        <end position="109"/>
    </location>
</feature>
<feature type="transmembrane region" description="Helical" evidence="7">
    <location>
        <begin position="12"/>
        <end position="33"/>
    </location>
</feature>
<dbReference type="SUPFAM" id="SSF144091">
    <property type="entry name" value="Rhomboid-like"/>
    <property type="match status" value="1"/>
</dbReference>
<reference evidence="9" key="1">
    <citation type="journal article" date="2013" name="Lancet">
        <title>First case of E anophelis outbreak in an intensive-care unit.</title>
        <authorList>
            <person name="Teo J."/>
            <person name="Tan S.Y."/>
            <person name="Tay M."/>
            <person name="Ding Y."/>
            <person name="Kjelleberg S."/>
            <person name="Givskov M."/>
            <person name="Lin R.T."/>
            <person name="Yang L."/>
        </authorList>
    </citation>
    <scope>NUCLEOTIDE SEQUENCE [LARGE SCALE GENOMIC DNA]</scope>
    <source>
        <strain evidence="9">NUHP1</strain>
    </source>
</reference>
<comment type="similarity">
    <text evidence="2">Belongs to the peptidase S54 family.</text>
</comment>
<proteinExistence type="inferred from homology"/>
<evidence type="ECO:0000256" key="1">
    <source>
        <dbReference type="ARBA" id="ARBA00004141"/>
    </source>
</evidence>
<dbReference type="PANTHER" id="PTHR43731:SF14">
    <property type="entry name" value="PRESENILIN-ASSOCIATED RHOMBOID-LIKE PROTEIN, MITOCHONDRIAL"/>
    <property type="match status" value="1"/>
</dbReference>
<dbReference type="Gene3D" id="1.20.1540.10">
    <property type="entry name" value="Rhomboid-like"/>
    <property type="match status" value="1"/>
</dbReference>